<dbReference type="InterPro" id="IPR028082">
    <property type="entry name" value="Peripla_BP_I"/>
</dbReference>
<dbReference type="SUPFAM" id="SSF53822">
    <property type="entry name" value="Periplasmic binding protein-like I"/>
    <property type="match status" value="1"/>
</dbReference>
<dbReference type="Pfam" id="PF00356">
    <property type="entry name" value="LacI"/>
    <property type="match status" value="1"/>
</dbReference>
<dbReference type="InterPro" id="IPR010982">
    <property type="entry name" value="Lambda_DNA-bd_dom_sf"/>
</dbReference>
<gene>
    <name evidence="5" type="ORF">ALGA_0101</name>
</gene>
<dbReference type="SMART" id="SM00354">
    <property type="entry name" value="HTH_LACI"/>
    <property type="match status" value="1"/>
</dbReference>
<dbReference type="GO" id="GO:0000976">
    <property type="term" value="F:transcription cis-regulatory region binding"/>
    <property type="evidence" value="ECO:0007669"/>
    <property type="project" value="TreeGrafter"/>
</dbReference>
<evidence type="ECO:0000256" key="2">
    <source>
        <dbReference type="ARBA" id="ARBA00023125"/>
    </source>
</evidence>
<protein>
    <submittedName>
        <fullName evidence="5">LacI family transcriptional regulator</fullName>
    </submittedName>
</protein>
<organism evidence="5 6">
    <name type="scientific">Labilibaculum antarcticum</name>
    <dbReference type="NCBI Taxonomy" id="1717717"/>
    <lineage>
        <taxon>Bacteria</taxon>
        <taxon>Pseudomonadati</taxon>
        <taxon>Bacteroidota</taxon>
        <taxon>Bacteroidia</taxon>
        <taxon>Marinilabiliales</taxon>
        <taxon>Marinifilaceae</taxon>
        <taxon>Labilibaculum</taxon>
    </lineage>
</organism>
<dbReference type="KEGG" id="mbas:ALGA_0101"/>
<evidence type="ECO:0000313" key="5">
    <source>
        <dbReference type="EMBL" id="BAX78496.1"/>
    </source>
</evidence>
<dbReference type="PANTHER" id="PTHR30146">
    <property type="entry name" value="LACI-RELATED TRANSCRIPTIONAL REPRESSOR"/>
    <property type="match status" value="1"/>
</dbReference>
<dbReference type="CDD" id="cd01392">
    <property type="entry name" value="HTH_LacI"/>
    <property type="match status" value="1"/>
</dbReference>
<feature type="domain" description="HTH lacI-type" evidence="4">
    <location>
        <begin position="6"/>
        <end position="60"/>
    </location>
</feature>
<dbReference type="Proteomes" id="UP000218267">
    <property type="component" value="Chromosome"/>
</dbReference>
<evidence type="ECO:0000256" key="1">
    <source>
        <dbReference type="ARBA" id="ARBA00023015"/>
    </source>
</evidence>
<dbReference type="InterPro" id="IPR001761">
    <property type="entry name" value="Peripla_BP/Lac1_sug-bd_dom"/>
</dbReference>
<evidence type="ECO:0000313" key="6">
    <source>
        <dbReference type="Proteomes" id="UP000218267"/>
    </source>
</evidence>
<dbReference type="SUPFAM" id="SSF47413">
    <property type="entry name" value="lambda repressor-like DNA-binding domains"/>
    <property type="match status" value="1"/>
</dbReference>
<dbReference type="AlphaFoldDB" id="A0A1Y1CDS1"/>
<dbReference type="Gene3D" id="3.40.50.2300">
    <property type="match status" value="2"/>
</dbReference>
<dbReference type="EMBL" id="AP018042">
    <property type="protein sequence ID" value="BAX78496.1"/>
    <property type="molecule type" value="Genomic_DNA"/>
</dbReference>
<dbReference type="PANTHER" id="PTHR30146:SF109">
    <property type="entry name" value="HTH-TYPE TRANSCRIPTIONAL REGULATOR GALS"/>
    <property type="match status" value="1"/>
</dbReference>
<dbReference type="GO" id="GO:0003700">
    <property type="term" value="F:DNA-binding transcription factor activity"/>
    <property type="evidence" value="ECO:0007669"/>
    <property type="project" value="TreeGrafter"/>
</dbReference>
<keyword evidence="3" id="KW-0804">Transcription</keyword>
<proteinExistence type="predicted"/>
<dbReference type="OrthoDB" id="9803256at2"/>
<dbReference type="CDD" id="cd06267">
    <property type="entry name" value="PBP1_LacI_sugar_binding-like"/>
    <property type="match status" value="1"/>
</dbReference>
<dbReference type="InterPro" id="IPR000843">
    <property type="entry name" value="HTH_LacI"/>
</dbReference>
<keyword evidence="1" id="KW-0805">Transcription regulation</keyword>
<keyword evidence="2" id="KW-0238">DNA-binding</keyword>
<dbReference type="RefSeq" id="WP_096427432.1">
    <property type="nucleotide sequence ID" value="NZ_AP018042.1"/>
</dbReference>
<dbReference type="PROSITE" id="PS50932">
    <property type="entry name" value="HTH_LACI_2"/>
    <property type="match status" value="1"/>
</dbReference>
<sequence>MEKKKITLQDIAKALNITPSAVSKALSDHPRMSQQTKDAVNKKAREFNYKPNQIAAALRSGQSKLIGVIVPAANISFFSSVIRGIEETANKAGYSVILTQSNDSVKKEKAIIDTLLATRVDGVIAALGMKTKKYDHFEKLKEEGVPLVFFDRILKDFGVSTVEVDDYKGAYNAVNHLVEQGCKRIAHLAGHSHMELYKNRMKGYKASLKDAFLPISTELIIHSDLHLEDGRNGMIQLLKMKERPDAIFCSSDYSAVGALQVAREQNIIVPDELMIFGFSNEPFTSYLDPGISSVDQSSIIMGHTAGELVLEQIKGSKSDFSPRSIVLNPTLILRKSSKKF</sequence>
<evidence type="ECO:0000256" key="3">
    <source>
        <dbReference type="ARBA" id="ARBA00023163"/>
    </source>
</evidence>
<reference evidence="6" key="2">
    <citation type="journal article" date="2020" name="Antonie Van Leeuwenhoek">
        <title>Labilibaculum antarcticum sp. nov., a novel facultative anaerobic, psychrotorelant bacterium isolated from marine sediment of Antarctica.</title>
        <authorList>
            <person name="Watanabe M."/>
            <person name="Kojima H."/>
            <person name="Fukui M."/>
        </authorList>
    </citation>
    <scope>NUCLEOTIDE SEQUENCE [LARGE SCALE GENOMIC DNA]</scope>
    <source>
        <strain evidence="6">SPP2</strain>
    </source>
</reference>
<reference evidence="5 6" key="1">
    <citation type="journal article" date="2018" name="Mar. Genomics">
        <title>Complete genome sequence of Marinifilaceae bacterium strain SPP2, isolated from the Antarctic marine sediment.</title>
        <authorList>
            <person name="Watanabe M."/>
            <person name="Kojima H."/>
            <person name="Fukui M."/>
        </authorList>
    </citation>
    <scope>NUCLEOTIDE SEQUENCE [LARGE SCALE GENOMIC DNA]</scope>
    <source>
        <strain evidence="5 6">SPP2</strain>
    </source>
</reference>
<accession>A0A1Y1CDS1</accession>
<dbReference type="Pfam" id="PF00532">
    <property type="entry name" value="Peripla_BP_1"/>
    <property type="match status" value="1"/>
</dbReference>
<dbReference type="Gene3D" id="1.10.260.40">
    <property type="entry name" value="lambda repressor-like DNA-binding domains"/>
    <property type="match status" value="1"/>
</dbReference>
<keyword evidence="6" id="KW-1185">Reference proteome</keyword>
<evidence type="ECO:0000259" key="4">
    <source>
        <dbReference type="PROSITE" id="PS50932"/>
    </source>
</evidence>
<name>A0A1Y1CDS1_9BACT</name>